<gene>
    <name evidence="1" type="ORF">AKO1_009518</name>
</gene>
<proteinExistence type="predicted"/>
<evidence type="ECO:0000313" key="1">
    <source>
        <dbReference type="EMBL" id="KAL0490428.1"/>
    </source>
</evidence>
<feature type="non-terminal residue" evidence="1">
    <location>
        <position position="1"/>
    </location>
</feature>
<keyword evidence="2" id="KW-1185">Reference proteome</keyword>
<reference evidence="1 2" key="1">
    <citation type="submission" date="2024-03" db="EMBL/GenBank/DDBJ databases">
        <title>The Acrasis kona genome and developmental transcriptomes reveal deep origins of eukaryotic multicellular pathways.</title>
        <authorList>
            <person name="Sheikh S."/>
            <person name="Fu C.-J."/>
            <person name="Brown M.W."/>
            <person name="Baldauf S.L."/>
        </authorList>
    </citation>
    <scope>NUCLEOTIDE SEQUENCE [LARGE SCALE GENOMIC DNA]</scope>
    <source>
        <strain evidence="1 2">ATCC MYA-3509</strain>
    </source>
</reference>
<name>A0AAW2ZKP7_9EUKA</name>
<dbReference type="Proteomes" id="UP001431209">
    <property type="component" value="Unassembled WGS sequence"/>
</dbReference>
<protein>
    <submittedName>
        <fullName evidence="1">Uncharacterized protein</fullName>
    </submittedName>
</protein>
<organism evidence="1 2">
    <name type="scientific">Acrasis kona</name>
    <dbReference type="NCBI Taxonomy" id="1008807"/>
    <lineage>
        <taxon>Eukaryota</taxon>
        <taxon>Discoba</taxon>
        <taxon>Heterolobosea</taxon>
        <taxon>Tetramitia</taxon>
        <taxon>Eutetramitia</taxon>
        <taxon>Acrasidae</taxon>
        <taxon>Acrasis</taxon>
    </lineage>
</organism>
<dbReference type="EMBL" id="JAOPGA020001688">
    <property type="protein sequence ID" value="KAL0490428.1"/>
    <property type="molecule type" value="Genomic_DNA"/>
</dbReference>
<evidence type="ECO:0000313" key="2">
    <source>
        <dbReference type="Proteomes" id="UP001431209"/>
    </source>
</evidence>
<sequence length="185" mass="21632">RIQEQIDSIKQEEQSKTSHAIAAVEESLRSDSSNTLQIVRNMERDLELKMLQLSTDFNNDMMNMRHTYEINSRPEHKQTVLNTSELDPTFDKVSKSHSELLETIKKHKQQVNQRIDQLQFQIDHKSSPLLNSFDASMSSTDTVIKYNTEDTQTQSTRYKLDQLYQKLNSLHLESEDEEIPFNKIS</sequence>
<comment type="caution">
    <text evidence="1">The sequence shown here is derived from an EMBL/GenBank/DDBJ whole genome shotgun (WGS) entry which is preliminary data.</text>
</comment>
<dbReference type="AlphaFoldDB" id="A0AAW2ZKP7"/>
<accession>A0AAW2ZKP7</accession>